<gene>
    <name evidence="1" type="ORF">FWILDA_LOCUS2924</name>
</gene>
<comment type="caution">
    <text evidence="1">The sequence shown here is derived from an EMBL/GenBank/DDBJ whole genome shotgun (WGS) entry which is preliminary data.</text>
</comment>
<dbReference type="OrthoDB" id="441971at2759"/>
<name>A0A9W4SEZ9_9GLOM</name>
<organism evidence="1 2">
    <name type="scientific">Funneliformis geosporum</name>
    <dbReference type="NCBI Taxonomy" id="1117311"/>
    <lineage>
        <taxon>Eukaryota</taxon>
        <taxon>Fungi</taxon>
        <taxon>Fungi incertae sedis</taxon>
        <taxon>Mucoromycota</taxon>
        <taxon>Glomeromycotina</taxon>
        <taxon>Glomeromycetes</taxon>
        <taxon>Glomerales</taxon>
        <taxon>Glomeraceae</taxon>
        <taxon>Funneliformis</taxon>
    </lineage>
</organism>
<proteinExistence type="predicted"/>
<evidence type="ECO:0000313" key="1">
    <source>
        <dbReference type="EMBL" id="CAI2167141.1"/>
    </source>
</evidence>
<dbReference type="Proteomes" id="UP001153678">
    <property type="component" value="Unassembled WGS sequence"/>
</dbReference>
<keyword evidence="2" id="KW-1185">Reference proteome</keyword>
<accession>A0A9W4SEZ9</accession>
<protein>
    <submittedName>
        <fullName evidence="1">17339_t:CDS:1</fullName>
    </submittedName>
</protein>
<dbReference type="EMBL" id="CAMKVN010000363">
    <property type="protein sequence ID" value="CAI2167141.1"/>
    <property type="molecule type" value="Genomic_DNA"/>
</dbReference>
<reference evidence="1" key="1">
    <citation type="submission" date="2022-08" db="EMBL/GenBank/DDBJ databases">
        <authorList>
            <person name="Kallberg Y."/>
            <person name="Tangrot J."/>
            <person name="Rosling A."/>
        </authorList>
    </citation>
    <scope>NUCLEOTIDE SEQUENCE</scope>
    <source>
        <strain evidence="1">Wild A</strain>
    </source>
</reference>
<sequence>MDSDTYFSLVGELVLLHKTEIQDKKKLEERWKGSYYIHADLGNGVYKLRTMDRKVLKVPINGARLKKYHQCALSEPIVLIEN</sequence>
<dbReference type="AlphaFoldDB" id="A0A9W4SEZ9"/>
<evidence type="ECO:0000313" key="2">
    <source>
        <dbReference type="Proteomes" id="UP001153678"/>
    </source>
</evidence>